<dbReference type="Proteomes" id="UP001230051">
    <property type="component" value="Unassembled WGS sequence"/>
</dbReference>
<feature type="compositionally biased region" description="Polar residues" evidence="1">
    <location>
        <begin position="163"/>
        <end position="177"/>
    </location>
</feature>
<dbReference type="PROSITE" id="PS50209">
    <property type="entry name" value="CARD"/>
    <property type="match status" value="1"/>
</dbReference>
<name>A0AAD8DAK6_ACIOX</name>
<sequence>MEIIKKHKVDLTGVLSADPGPVVQLAHSQGIITDREYNKVKNITDPEEKVIELLDRVSTKSDQKCQAFLGILREVHDTYPRLKDLFTDAKESDISFSAAAQDTPDGFPYGVMSDAEKIKKADSIVQGHVHHCVQVDGGSNAIAPFIMSPVVSDFNMQVNIKTSSVCSSNKPMPSSPTADEGNAKRKRTADEGNAKRKCGTHFEVRATDGSNVVAPVMMSEKVGRINMPINIDQSQGSSVE</sequence>
<dbReference type="Pfam" id="PF00619">
    <property type="entry name" value="CARD"/>
    <property type="match status" value="1"/>
</dbReference>
<organism evidence="3 4">
    <name type="scientific">Acipenser oxyrinchus oxyrinchus</name>
    <dbReference type="NCBI Taxonomy" id="40147"/>
    <lineage>
        <taxon>Eukaryota</taxon>
        <taxon>Metazoa</taxon>
        <taxon>Chordata</taxon>
        <taxon>Craniata</taxon>
        <taxon>Vertebrata</taxon>
        <taxon>Euteleostomi</taxon>
        <taxon>Actinopterygii</taxon>
        <taxon>Chondrostei</taxon>
        <taxon>Acipenseriformes</taxon>
        <taxon>Acipenseridae</taxon>
        <taxon>Acipenser</taxon>
    </lineage>
</organism>
<comment type="caution">
    <text evidence="3">The sequence shown here is derived from an EMBL/GenBank/DDBJ whole genome shotgun (WGS) entry which is preliminary data.</text>
</comment>
<protein>
    <recommendedName>
        <fullName evidence="2">CARD domain-containing protein</fullName>
    </recommendedName>
</protein>
<accession>A0AAD8DAK6</accession>
<dbReference type="EMBL" id="JAGXEW010000012">
    <property type="protein sequence ID" value="KAK1165610.1"/>
    <property type="molecule type" value="Genomic_DNA"/>
</dbReference>
<dbReference type="CDD" id="cd01671">
    <property type="entry name" value="CARD"/>
    <property type="match status" value="1"/>
</dbReference>
<dbReference type="AlphaFoldDB" id="A0AAD8DAK6"/>
<feature type="region of interest" description="Disordered" evidence="1">
    <location>
        <begin position="163"/>
        <end position="202"/>
    </location>
</feature>
<proteinExistence type="predicted"/>
<dbReference type="GO" id="GO:0042981">
    <property type="term" value="P:regulation of apoptotic process"/>
    <property type="evidence" value="ECO:0007669"/>
    <property type="project" value="InterPro"/>
</dbReference>
<feature type="compositionally biased region" description="Basic and acidic residues" evidence="1">
    <location>
        <begin position="188"/>
        <end position="202"/>
    </location>
</feature>
<gene>
    <name evidence="3" type="ORF">AOXY_G14190</name>
</gene>
<feature type="domain" description="CARD" evidence="2">
    <location>
        <begin position="1"/>
        <end position="74"/>
    </location>
</feature>
<evidence type="ECO:0000313" key="4">
    <source>
        <dbReference type="Proteomes" id="UP001230051"/>
    </source>
</evidence>
<dbReference type="Gene3D" id="1.10.533.10">
    <property type="entry name" value="Death Domain, Fas"/>
    <property type="match status" value="1"/>
</dbReference>
<evidence type="ECO:0000259" key="2">
    <source>
        <dbReference type="PROSITE" id="PS50209"/>
    </source>
</evidence>
<dbReference type="InterPro" id="IPR011029">
    <property type="entry name" value="DEATH-like_dom_sf"/>
</dbReference>
<evidence type="ECO:0000313" key="3">
    <source>
        <dbReference type="EMBL" id="KAK1165610.1"/>
    </source>
</evidence>
<reference evidence="3" key="1">
    <citation type="submission" date="2022-02" db="EMBL/GenBank/DDBJ databases">
        <title>Atlantic sturgeon de novo genome assembly.</title>
        <authorList>
            <person name="Stock M."/>
            <person name="Klopp C."/>
            <person name="Guiguen Y."/>
            <person name="Cabau C."/>
            <person name="Parinello H."/>
            <person name="Santidrian Yebra-Pimentel E."/>
            <person name="Kuhl H."/>
            <person name="Dirks R.P."/>
            <person name="Guessner J."/>
            <person name="Wuertz S."/>
            <person name="Du K."/>
            <person name="Schartl M."/>
        </authorList>
    </citation>
    <scope>NUCLEOTIDE SEQUENCE</scope>
    <source>
        <strain evidence="3">STURGEONOMICS-FGT-2020</strain>
        <tissue evidence="3">Whole blood</tissue>
    </source>
</reference>
<evidence type="ECO:0000256" key="1">
    <source>
        <dbReference type="SAM" id="MobiDB-lite"/>
    </source>
</evidence>
<keyword evidence="4" id="KW-1185">Reference proteome</keyword>
<dbReference type="SUPFAM" id="SSF47986">
    <property type="entry name" value="DEATH domain"/>
    <property type="match status" value="1"/>
</dbReference>
<dbReference type="InterPro" id="IPR001315">
    <property type="entry name" value="CARD"/>
</dbReference>